<keyword evidence="2" id="KW-1185">Reference proteome</keyword>
<dbReference type="AlphaFoldDB" id="A0A8S1R2E5"/>
<name>A0A8S1R2E5_9CILI</name>
<comment type="caution">
    <text evidence="1">The sequence shown here is derived from an EMBL/GenBank/DDBJ whole genome shotgun (WGS) entry which is preliminary data.</text>
</comment>
<proteinExistence type="predicted"/>
<organism evidence="1 2">
    <name type="scientific">Paramecium sonneborni</name>
    <dbReference type="NCBI Taxonomy" id="65129"/>
    <lineage>
        <taxon>Eukaryota</taxon>
        <taxon>Sar</taxon>
        <taxon>Alveolata</taxon>
        <taxon>Ciliophora</taxon>
        <taxon>Intramacronucleata</taxon>
        <taxon>Oligohymenophorea</taxon>
        <taxon>Peniculida</taxon>
        <taxon>Parameciidae</taxon>
        <taxon>Paramecium</taxon>
    </lineage>
</organism>
<dbReference type="Proteomes" id="UP000692954">
    <property type="component" value="Unassembled WGS sequence"/>
</dbReference>
<evidence type="ECO:0000313" key="2">
    <source>
        <dbReference type="Proteomes" id="UP000692954"/>
    </source>
</evidence>
<reference evidence="1" key="1">
    <citation type="submission" date="2021-01" db="EMBL/GenBank/DDBJ databases">
        <authorList>
            <consortium name="Genoscope - CEA"/>
            <person name="William W."/>
        </authorList>
    </citation>
    <scope>NUCLEOTIDE SEQUENCE</scope>
</reference>
<sequence length="300" mass="35139">MDTVSLKMDLVKDWPQSSEFGNCMRRNKLFMTRLKSNTIEIGTTMAIMILSIMNQNIIDQINSVHHVPCVQQRQNNEMITLSQWKAKNFLASTSSRYYKIPDINEPKQKKQQIRNVKYKFELDDDMCHKILKQVLPRNPLLPMRRQHQPNPSQLSVIQPNQSLQIINSSIEESNTGSKTNRFNKPSLKRNISQPLLDETKQLSFLKNNSSSKDIKISERKKSKIYLGSTVQASQTQTKFEIDFDFKIRDSSVKRRLSQKQFNIYKNRKLAVNSIANQFKQQKEEQIEAKRKQIKESNEFI</sequence>
<accession>A0A8S1R2E5</accession>
<protein>
    <submittedName>
        <fullName evidence="1">Uncharacterized protein</fullName>
    </submittedName>
</protein>
<dbReference type="EMBL" id="CAJJDN010000134">
    <property type="protein sequence ID" value="CAD8121789.1"/>
    <property type="molecule type" value="Genomic_DNA"/>
</dbReference>
<evidence type="ECO:0000313" key="1">
    <source>
        <dbReference type="EMBL" id="CAD8121789.1"/>
    </source>
</evidence>
<gene>
    <name evidence="1" type="ORF">PSON_ATCC_30995.1.T1340091</name>
</gene>
<dbReference type="OrthoDB" id="294232at2759"/>